<dbReference type="AlphaFoldDB" id="F4HC43"/>
<dbReference type="STRING" id="1005058.UMN179_00434"/>
<dbReference type="EMBL" id="CP002667">
    <property type="protein sequence ID" value="AEC16470.1"/>
    <property type="molecule type" value="Genomic_DNA"/>
</dbReference>
<accession>F4HC43</accession>
<dbReference type="Gene3D" id="3.30.2310.20">
    <property type="entry name" value="RelE-like"/>
    <property type="match status" value="1"/>
</dbReference>
<organism evidence="1 2">
    <name type="scientific">Gallibacterium anatis (strain UMN179)</name>
    <name type="common">Pasteurella anatis</name>
    <dbReference type="NCBI Taxonomy" id="1005058"/>
    <lineage>
        <taxon>Bacteria</taxon>
        <taxon>Pseudomonadati</taxon>
        <taxon>Pseudomonadota</taxon>
        <taxon>Gammaproteobacteria</taxon>
        <taxon>Pasteurellales</taxon>
        <taxon>Pasteurellaceae</taxon>
        <taxon>Gallibacterium</taxon>
    </lineage>
</organism>
<reference evidence="1 2" key="1">
    <citation type="journal article" date="2011" name="J. Bacteriol.">
        <title>Complete genome sequence of Gallibacterium anatis strain UMN179, isolated from a laying hen with peritonitis.</title>
        <authorList>
            <person name="Johnson T.J."/>
            <person name="Fernandez-Alarcon C."/>
            <person name="Bojesen A.M."/>
            <person name="Nolan L.K."/>
            <person name="Trampel D.W."/>
            <person name="Seemann T."/>
        </authorList>
    </citation>
    <scope>NUCLEOTIDE SEQUENCE [LARGE SCALE GENOMIC DNA]</scope>
    <source>
        <strain evidence="1 2">UMN179</strain>
    </source>
</reference>
<gene>
    <name evidence="1" type="ordered locus">UMN179_00434</name>
</gene>
<dbReference type="InterPro" id="IPR035093">
    <property type="entry name" value="RelE/ParE_toxin_dom_sf"/>
</dbReference>
<evidence type="ECO:0000313" key="1">
    <source>
        <dbReference type="EMBL" id="AEC16470.1"/>
    </source>
</evidence>
<dbReference type="HOGENOM" id="CLU_182206_0_0_6"/>
<sequence>MKQDYIVLWSEMARIQLLDKAEYILAQSQSNVVAEQFIDEIERLADKLSYIAPAYSDGKFHLYPLKNGHSVKFLVVGNYVMIYAFLPKGINRHSRQKCWFFCKLCL</sequence>
<dbReference type="RefSeq" id="WP_013745257.1">
    <property type="nucleotide sequence ID" value="NC_015460.1"/>
</dbReference>
<dbReference type="eggNOG" id="ENOG5031JZ5">
    <property type="taxonomic scope" value="Bacteria"/>
</dbReference>
<name>F4HC43_GALAU</name>
<evidence type="ECO:0000313" key="2">
    <source>
        <dbReference type="Proteomes" id="UP000006908"/>
    </source>
</evidence>
<dbReference type="KEGG" id="gan:UMN179_00434"/>
<dbReference type="Proteomes" id="UP000006908">
    <property type="component" value="Chromosome"/>
</dbReference>
<proteinExistence type="predicted"/>
<protein>
    <recommendedName>
        <fullName evidence="3">Type II toxin-antitoxin system RelE/ParE family toxin</fullName>
    </recommendedName>
</protein>
<evidence type="ECO:0008006" key="3">
    <source>
        <dbReference type="Google" id="ProtNLM"/>
    </source>
</evidence>